<dbReference type="AlphaFoldDB" id="A0A5A7TEM9"/>
<evidence type="ECO:0000313" key="5">
    <source>
        <dbReference type="Proteomes" id="UP000321947"/>
    </source>
</evidence>
<protein>
    <submittedName>
        <fullName evidence="2">ABC transporter F family member 4-like</fullName>
    </submittedName>
</protein>
<dbReference type="EMBL" id="SSTD01003912">
    <property type="protein sequence ID" value="TYK24585.1"/>
    <property type="molecule type" value="Genomic_DNA"/>
</dbReference>
<sequence>MLSLIGATRRKKTEEVGGNAKVKLGKDVSRKRDKLSVSEMLASMDHKPDKPRKGSSSLSSGAKPRAKAPKKVASYTDGIDIPPSDEEEEEIVSEEEQQSIGSQKRLPWQDKAEVKPLERASILDGNDEADANVIDITIENFSVSARGKELLKNVSVKRSHGRKIPVPKNIDDLLVEQEVVGDGRTVLQGSSF</sequence>
<evidence type="ECO:0000313" key="2">
    <source>
        <dbReference type="EMBL" id="KAA0039915.1"/>
    </source>
</evidence>
<evidence type="ECO:0000313" key="3">
    <source>
        <dbReference type="EMBL" id="TYK24585.1"/>
    </source>
</evidence>
<evidence type="ECO:0000256" key="1">
    <source>
        <dbReference type="SAM" id="MobiDB-lite"/>
    </source>
</evidence>
<dbReference type="EMBL" id="SSTE01018075">
    <property type="protein sequence ID" value="KAA0039915.1"/>
    <property type="molecule type" value="Genomic_DNA"/>
</dbReference>
<gene>
    <name evidence="3" type="ORF">E5676_scaffold266G001300</name>
    <name evidence="2" type="ORF">E6C27_scaffold122G001950</name>
</gene>
<reference evidence="4 5" key="1">
    <citation type="submission" date="2019-08" db="EMBL/GenBank/DDBJ databases">
        <title>Draft genome sequences of two oriental melons (Cucumis melo L. var makuwa).</title>
        <authorList>
            <person name="Kwon S.-Y."/>
        </authorList>
    </citation>
    <scope>NUCLEOTIDE SEQUENCE [LARGE SCALE GENOMIC DNA]</scope>
    <source>
        <strain evidence="5">cv. Chang Bougi</strain>
        <strain evidence="4">cv. SW 3</strain>
        <tissue evidence="2">Leaf</tissue>
    </source>
</reference>
<feature type="compositionally biased region" description="Basic and acidic residues" evidence="1">
    <location>
        <begin position="25"/>
        <end position="36"/>
    </location>
</feature>
<dbReference type="OrthoDB" id="1725047at2759"/>
<comment type="caution">
    <text evidence="2">The sequence shown here is derived from an EMBL/GenBank/DDBJ whole genome shotgun (WGS) entry which is preliminary data.</text>
</comment>
<proteinExistence type="predicted"/>
<feature type="compositionally biased region" description="Acidic residues" evidence="1">
    <location>
        <begin position="83"/>
        <end position="97"/>
    </location>
</feature>
<accession>A0A5A7TEM9</accession>
<name>A0A5A7TEM9_CUCMM</name>
<feature type="region of interest" description="Disordered" evidence="1">
    <location>
        <begin position="25"/>
        <end position="111"/>
    </location>
</feature>
<evidence type="ECO:0000313" key="4">
    <source>
        <dbReference type="Proteomes" id="UP000321393"/>
    </source>
</evidence>
<dbReference type="Proteomes" id="UP000321393">
    <property type="component" value="Unassembled WGS sequence"/>
</dbReference>
<dbReference type="Proteomes" id="UP000321947">
    <property type="component" value="Unassembled WGS sequence"/>
</dbReference>
<organism evidence="2 4">
    <name type="scientific">Cucumis melo var. makuwa</name>
    <name type="common">Oriental melon</name>
    <dbReference type="NCBI Taxonomy" id="1194695"/>
    <lineage>
        <taxon>Eukaryota</taxon>
        <taxon>Viridiplantae</taxon>
        <taxon>Streptophyta</taxon>
        <taxon>Embryophyta</taxon>
        <taxon>Tracheophyta</taxon>
        <taxon>Spermatophyta</taxon>
        <taxon>Magnoliopsida</taxon>
        <taxon>eudicotyledons</taxon>
        <taxon>Gunneridae</taxon>
        <taxon>Pentapetalae</taxon>
        <taxon>rosids</taxon>
        <taxon>fabids</taxon>
        <taxon>Cucurbitales</taxon>
        <taxon>Cucurbitaceae</taxon>
        <taxon>Benincaseae</taxon>
        <taxon>Cucumis</taxon>
    </lineage>
</organism>
<dbReference type="STRING" id="1194695.A0A5A7TEM9"/>